<comment type="caution">
    <text evidence="10">The sequence shown here is derived from an EMBL/GenBank/DDBJ whole genome shotgun (WGS) entry which is preliminary data.</text>
</comment>
<dbReference type="GO" id="GO:0005886">
    <property type="term" value="C:plasma membrane"/>
    <property type="evidence" value="ECO:0007669"/>
    <property type="project" value="UniProtKB-SubCell"/>
</dbReference>
<dbReference type="FunFam" id="1.20.1720.10:FF:000005">
    <property type="entry name" value="Bcr/CflA family efflux transporter"/>
    <property type="match status" value="1"/>
</dbReference>
<evidence type="ECO:0000259" key="9">
    <source>
        <dbReference type="PROSITE" id="PS50850"/>
    </source>
</evidence>
<protein>
    <recommendedName>
        <fullName evidence="8">Bcr/CflA family efflux transporter</fullName>
    </recommendedName>
</protein>
<dbReference type="InterPro" id="IPR011701">
    <property type="entry name" value="MFS"/>
</dbReference>
<feature type="transmembrane region" description="Helical" evidence="8">
    <location>
        <begin position="51"/>
        <end position="70"/>
    </location>
</feature>
<keyword evidence="11" id="KW-1185">Reference proteome</keyword>
<feature type="transmembrane region" description="Helical" evidence="8">
    <location>
        <begin position="82"/>
        <end position="101"/>
    </location>
</feature>
<keyword evidence="4" id="KW-1003">Cell membrane</keyword>
<keyword evidence="6 8" id="KW-1133">Transmembrane helix</keyword>
<feature type="transmembrane region" description="Helical" evidence="8">
    <location>
        <begin position="170"/>
        <end position="190"/>
    </location>
</feature>
<evidence type="ECO:0000256" key="7">
    <source>
        <dbReference type="ARBA" id="ARBA00023136"/>
    </source>
</evidence>
<dbReference type="RefSeq" id="WP_183769453.1">
    <property type="nucleotide sequence ID" value="NZ_JACIDK010000001.1"/>
</dbReference>
<dbReference type="InterPro" id="IPR004812">
    <property type="entry name" value="Efflux_drug-R_Bcr/CmlA"/>
</dbReference>
<evidence type="ECO:0000256" key="1">
    <source>
        <dbReference type="ARBA" id="ARBA00004651"/>
    </source>
</evidence>
<sequence length="404" mass="41630">MTSQQAAAADRTPWGLVFLLGALTAFAPMSIDMYLPSLPAIGADLRASAAQTQGTVAAFFAGMAIGQFFYGPASDRFGRRGPILLGVAIYVAASVACALATSGDMLVAARFVQALGGCAGGVVARAVVRDRFNHTETARMLSLMTLIMGLAPILAPMLGGLLLTLGGWRLNFWALAVFGLACGAATLLWLKESRSEETAAQAASENPLKAYLALLRQPRLVGYALAGALNGATLFTYISASPDLLIGTYGISPQQFGLVFGLNAAAIIGASQVNRYLLRRATPDEVLERASQAAVLASIALTIAALTGFGERWSILPLLFVLLASYGFMQGNTMAGALNVDPRRAGSVSALMGGASFGVGALAASLSGAFHDGTPRPMAVVMGLAVIGSAVALRVLALPKSTQS</sequence>
<comment type="similarity">
    <text evidence="2 8">Belongs to the major facilitator superfamily. Bcr/CmlA family.</text>
</comment>
<dbReference type="InterPro" id="IPR020846">
    <property type="entry name" value="MFS_dom"/>
</dbReference>
<feature type="domain" description="Major facilitator superfamily (MFS) profile" evidence="9">
    <location>
        <begin position="16"/>
        <end position="400"/>
    </location>
</feature>
<dbReference type="GO" id="GO:1990961">
    <property type="term" value="P:xenobiotic detoxification by transmembrane export across the plasma membrane"/>
    <property type="evidence" value="ECO:0007669"/>
    <property type="project" value="InterPro"/>
</dbReference>
<dbReference type="GO" id="GO:0042910">
    <property type="term" value="F:xenobiotic transmembrane transporter activity"/>
    <property type="evidence" value="ECO:0007669"/>
    <property type="project" value="InterPro"/>
</dbReference>
<evidence type="ECO:0000256" key="5">
    <source>
        <dbReference type="ARBA" id="ARBA00022692"/>
    </source>
</evidence>
<comment type="subcellular location">
    <subcellularLocation>
        <location evidence="8">Cell inner membrane</location>
        <topology evidence="8">Multi-pass membrane protein</topology>
    </subcellularLocation>
    <subcellularLocation>
        <location evidence="1">Cell membrane</location>
        <topology evidence="1">Multi-pass membrane protein</topology>
    </subcellularLocation>
</comment>
<evidence type="ECO:0000313" key="11">
    <source>
        <dbReference type="Proteomes" id="UP000530564"/>
    </source>
</evidence>
<dbReference type="Pfam" id="PF07690">
    <property type="entry name" value="MFS_1"/>
    <property type="match status" value="1"/>
</dbReference>
<feature type="transmembrane region" description="Helical" evidence="8">
    <location>
        <begin position="220"/>
        <end position="238"/>
    </location>
</feature>
<feature type="transmembrane region" description="Helical" evidence="8">
    <location>
        <begin position="258"/>
        <end position="278"/>
    </location>
</feature>
<keyword evidence="8" id="KW-0997">Cell inner membrane</keyword>
<feature type="transmembrane region" description="Helical" evidence="8">
    <location>
        <begin position="350"/>
        <end position="371"/>
    </location>
</feature>
<dbReference type="PANTHER" id="PTHR23502:SF132">
    <property type="entry name" value="POLYAMINE TRANSPORTER 2-RELATED"/>
    <property type="match status" value="1"/>
</dbReference>
<feature type="transmembrane region" description="Helical" evidence="8">
    <location>
        <begin position="140"/>
        <end position="164"/>
    </location>
</feature>
<dbReference type="GO" id="GO:0015385">
    <property type="term" value="F:sodium:proton antiporter activity"/>
    <property type="evidence" value="ECO:0007669"/>
    <property type="project" value="TreeGrafter"/>
</dbReference>
<feature type="transmembrane region" description="Helical" evidence="8">
    <location>
        <begin position="377"/>
        <end position="397"/>
    </location>
</feature>
<organism evidence="10 11">
    <name type="scientific">Phenylobacterium haematophilum</name>
    <dbReference type="NCBI Taxonomy" id="98513"/>
    <lineage>
        <taxon>Bacteria</taxon>
        <taxon>Pseudomonadati</taxon>
        <taxon>Pseudomonadota</taxon>
        <taxon>Alphaproteobacteria</taxon>
        <taxon>Caulobacterales</taxon>
        <taxon>Caulobacteraceae</taxon>
        <taxon>Phenylobacterium</taxon>
    </lineage>
</organism>
<reference evidence="10 11" key="1">
    <citation type="submission" date="2020-08" db="EMBL/GenBank/DDBJ databases">
        <title>Genomic Encyclopedia of Type Strains, Phase IV (KMG-IV): sequencing the most valuable type-strain genomes for metagenomic binning, comparative biology and taxonomic classification.</title>
        <authorList>
            <person name="Goeker M."/>
        </authorList>
    </citation>
    <scope>NUCLEOTIDE SEQUENCE [LARGE SCALE GENOMIC DNA]</scope>
    <source>
        <strain evidence="10 11">DSM 21793</strain>
    </source>
</reference>
<keyword evidence="7 8" id="KW-0472">Membrane</keyword>
<evidence type="ECO:0000313" key="10">
    <source>
        <dbReference type="EMBL" id="MBB3889442.1"/>
    </source>
</evidence>
<feature type="transmembrane region" description="Helical" evidence="8">
    <location>
        <begin position="315"/>
        <end position="338"/>
    </location>
</feature>
<dbReference type="NCBIfam" id="TIGR00710">
    <property type="entry name" value="efflux_Bcr_CflA"/>
    <property type="match status" value="1"/>
</dbReference>
<name>A0A839ZW62_9CAUL</name>
<evidence type="ECO:0000256" key="3">
    <source>
        <dbReference type="ARBA" id="ARBA00022448"/>
    </source>
</evidence>
<dbReference type="Gene3D" id="1.20.1720.10">
    <property type="entry name" value="Multidrug resistance protein D"/>
    <property type="match status" value="1"/>
</dbReference>
<evidence type="ECO:0000256" key="4">
    <source>
        <dbReference type="ARBA" id="ARBA00022475"/>
    </source>
</evidence>
<proteinExistence type="inferred from homology"/>
<gene>
    <name evidence="10" type="ORF">GGQ61_000139</name>
</gene>
<dbReference type="Proteomes" id="UP000530564">
    <property type="component" value="Unassembled WGS sequence"/>
</dbReference>
<dbReference type="InterPro" id="IPR036259">
    <property type="entry name" value="MFS_trans_sf"/>
</dbReference>
<evidence type="ECO:0000256" key="2">
    <source>
        <dbReference type="ARBA" id="ARBA00006236"/>
    </source>
</evidence>
<feature type="transmembrane region" description="Helical" evidence="8">
    <location>
        <begin position="107"/>
        <end position="128"/>
    </location>
</feature>
<dbReference type="CDD" id="cd17320">
    <property type="entry name" value="MFS_MdfA_MDR_like"/>
    <property type="match status" value="1"/>
</dbReference>
<feature type="transmembrane region" description="Helical" evidence="8">
    <location>
        <begin position="290"/>
        <end position="309"/>
    </location>
</feature>
<accession>A0A839ZW62</accession>
<dbReference type="AlphaFoldDB" id="A0A839ZW62"/>
<keyword evidence="3 8" id="KW-0813">Transport</keyword>
<dbReference type="PANTHER" id="PTHR23502">
    <property type="entry name" value="MAJOR FACILITATOR SUPERFAMILY"/>
    <property type="match status" value="1"/>
</dbReference>
<dbReference type="EMBL" id="JACIDK010000001">
    <property type="protein sequence ID" value="MBB3889442.1"/>
    <property type="molecule type" value="Genomic_DNA"/>
</dbReference>
<keyword evidence="5 8" id="KW-0812">Transmembrane</keyword>
<evidence type="ECO:0000256" key="6">
    <source>
        <dbReference type="ARBA" id="ARBA00022989"/>
    </source>
</evidence>
<dbReference type="PROSITE" id="PS50850">
    <property type="entry name" value="MFS"/>
    <property type="match status" value="1"/>
</dbReference>
<dbReference type="SUPFAM" id="SSF103473">
    <property type="entry name" value="MFS general substrate transporter"/>
    <property type="match status" value="1"/>
</dbReference>
<evidence type="ECO:0000256" key="8">
    <source>
        <dbReference type="RuleBase" id="RU365088"/>
    </source>
</evidence>
<feature type="transmembrane region" description="Helical" evidence="8">
    <location>
        <begin position="12"/>
        <end position="31"/>
    </location>
</feature>